<comment type="caution">
    <text evidence="1">The sequence shown here is derived from an EMBL/GenBank/DDBJ whole genome shotgun (WGS) entry which is preliminary data.</text>
</comment>
<evidence type="ECO:0000313" key="3">
    <source>
        <dbReference type="Proteomes" id="UP000290572"/>
    </source>
</evidence>
<reference evidence="1 3" key="1">
    <citation type="submission" date="2018-03" db="EMBL/GenBank/DDBJ databases">
        <title>Draft genome sequence of Rohu Carp (Labeo rohita).</title>
        <authorList>
            <person name="Das P."/>
            <person name="Kushwaha B."/>
            <person name="Joshi C.G."/>
            <person name="Kumar D."/>
            <person name="Nagpure N.S."/>
            <person name="Sahoo L."/>
            <person name="Das S.P."/>
            <person name="Bit A."/>
            <person name="Patnaik S."/>
            <person name="Meher P.K."/>
            <person name="Jayasankar P."/>
            <person name="Koringa P.G."/>
            <person name="Patel N.V."/>
            <person name="Hinsu A.T."/>
            <person name="Kumar R."/>
            <person name="Pandey M."/>
            <person name="Agarwal S."/>
            <person name="Srivastava S."/>
            <person name="Singh M."/>
            <person name="Iquebal M.A."/>
            <person name="Jaiswal S."/>
            <person name="Angadi U.B."/>
            <person name="Kumar N."/>
            <person name="Raza M."/>
            <person name="Shah T.M."/>
            <person name="Rai A."/>
            <person name="Jena J.K."/>
        </authorList>
    </citation>
    <scope>NUCLEOTIDE SEQUENCE [LARGE SCALE GENOMIC DNA]</scope>
    <source>
        <strain evidence="1">DASCIFA01</strain>
        <tissue evidence="1">Testis</tissue>
    </source>
</reference>
<sequence length="201" mass="23155">MTTKPRCILTIAIDPRWRTPCLQDVCVHRGADICSDYHLTITKFKVKLKRKKKKDSKPQQFDRSKLNDDRCPVPAVLSNRFSALADLVPGSLDWWDQLKDAMSPAGEEILGHKKSFRETWIGDRTWELIAERKALHQRRFSSSDGKDAYQEYIKNDKAVKKVVHRGTSESGWTDKLRKLKNQLVAMTCAWSTRSPRRSAAL</sequence>
<organism evidence="1 3">
    <name type="scientific">Labeo rohita</name>
    <name type="common">Indian major carp</name>
    <name type="synonym">Cyprinus rohita</name>
    <dbReference type="NCBI Taxonomy" id="84645"/>
    <lineage>
        <taxon>Eukaryota</taxon>
        <taxon>Metazoa</taxon>
        <taxon>Chordata</taxon>
        <taxon>Craniata</taxon>
        <taxon>Vertebrata</taxon>
        <taxon>Euteleostomi</taxon>
        <taxon>Actinopterygii</taxon>
        <taxon>Neopterygii</taxon>
        <taxon>Teleostei</taxon>
        <taxon>Ostariophysi</taxon>
        <taxon>Cypriniformes</taxon>
        <taxon>Cyprinidae</taxon>
        <taxon>Labeoninae</taxon>
        <taxon>Labeonini</taxon>
        <taxon>Labeo</taxon>
    </lineage>
</organism>
<gene>
    <name evidence="2" type="ORF">ROHU_008385</name>
    <name evidence="1" type="ORF">ROHU_011039</name>
</gene>
<keyword evidence="3" id="KW-1185">Reference proteome</keyword>
<name>A0A498LNV8_LABRO</name>
<proteinExistence type="predicted"/>
<dbReference type="EMBL" id="QBIY01013280">
    <property type="protein sequence ID" value="RXN09472.1"/>
    <property type="molecule type" value="Genomic_DNA"/>
</dbReference>
<dbReference type="EMBL" id="QBIY01012792">
    <property type="protein sequence ID" value="RXN16377.1"/>
    <property type="molecule type" value="Genomic_DNA"/>
</dbReference>
<protein>
    <submittedName>
        <fullName evidence="1">Craniofacial development 2-like protein</fullName>
    </submittedName>
</protein>
<dbReference type="AlphaFoldDB" id="A0A498LNV8"/>
<evidence type="ECO:0000313" key="2">
    <source>
        <dbReference type="EMBL" id="RXN16377.1"/>
    </source>
</evidence>
<dbReference type="Proteomes" id="UP000290572">
    <property type="component" value="Unassembled WGS sequence"/>
</dbReference>
<accession>A0A498LNV8</accession>
<evidence type="ECO:0000313" key="1">
    <source>
        <dbReference type="EMBL" id="RXN09472.1"/>
    </source>
</evidence>